<dbReference type="Gene3D" id="3.20.20.70">
    <property type="entry name" value="Aldolase class I"/>
    <property type="match status" value="1"/>
</dbReference>
<reference evidence="7" key="1">
    <citation type="submission" date="2018-03" db="EMBL/GenBank/DDBJ databases">
        <title>Lachnoclostridium SNUG30370 gen.nov., sp.nov., isolated from human faeces.</title>
        <authorList>
            <person name="Seo B."/>
            <person name="Jeon K."/>
            <person name="Ko G."/>
        </authorList>
    </citation>
    <scope>NUCLEOTIDE SEQUENCE [LARGE SCALE GENOMIC DNA]</scope>
    <source>
        <strain evidence="7">SNUG30370</strain>
    </source>
</reference>
<keyword evidence="3" id="KW-0408">Iron</keyword>
<dbReference type="SFLD" id="SFLDS00029">
    <property type="entry name" value="Radical_SAM"/>
    <property type="match status" value="1"/>
</dbReference>
<dbReference type="InterPro" id="IPR007197">
    <property type="entry name" value="rSAM"/>
</dbReference>
<dbReference type="NCBIfam" id="TIGR04038">
    <property type="entry name" value="tatD_link_rSAM"/>
    <property type="match status" value="1"/>
</dbReference>
<proteinExistence type="predicted"/>
<evidence type="ECO:0000313" key="7">
    <source>
        <dbReference type="Proteomes" id="UP000241201"/>
    </source>
</evidence>
<dbReference type="PANTHER" id="PTHR11228:SF27">
    <property type="entry name" value="GLYCYL-RADICAL ENZYME ACTIVATING ENZYME MJ1227-RELATED"/>
    <property type="match status" value="1"/>
</dbReference>
<dbReference type="GeneID" id="77469582"/>
<sequence>MILYTLYKNSYIDIAHLESTKGITCYVNSTNRCTCSCTFCLRQTKEMIENNSLWLKKEPTVEEIKAEFDKYDLNDFKEVVFCGFGEPLMRHDDLMQVAKYLKERRSDLPTRVNTNGLSSLYNKRDITPEFKGLLDTVSISLNTSNKEEYYKLTRSQYGIDSFDELLDFAKKCKPYVSKVVLTVVDTTIPPEEIEQCQEIADKIGVTLRVRPFES</sequence>
<dbReference type="InterPro" id="IPR023821">
    <property type="entry name" value="rSAM_TatD-assoc"/>
</dbReference>
<keyword evidence="4" id="KW-0411">Iron-sulfur</keyword>
<protein>
    <submittedName>
        <fullName evidence="6">Radical SAM protein</fullName>
    </submittedName>
</protein>
<dbReference type="CDD" id="cd01335">
    <property type="entry name" value="Radical_SAM"/>
    <property type="match status" value="1"/>
</dbReference>
<dbReference type="SUPFAM" id="SSF102114">
    <property type="entry name" value="Radical SAM enzymes"/>
    <property type="match status" value="1"/>
</dbReference>
<evidence type="ECO:0000256" key="3">
    <source>
        <dbReference type="ARBA" id="ARBA00023004"/>
    </source>
</evidence>
<comment type="caution">
    <text evidence="6">The sequence shown here is derived from an EMBL/GenBank/DDBJ whole genome shotgun (WGS) entry which is preliminary data.</text>
</comment>
<dbReference type="Pfam" id="PF04055">
    <property type="entry name" value="Radical_SAM"/>
    <property type="match status" value="1"/>
</dbReference>
<accession>A0A2T3G3G6</accession>
<keyword evidence="1" id="KW-0949">S-adenosyl-L-methionine</keyword>
<dbReference type="Proteomes" id="UP000241201">
    <property type="component" value="Unassembled WGS sequence"/>
</dbReference>
<evidence type="ECO:0000256" key="2">
    <source>
        <dbReference type="ARBA" id="ARBA00022723"/>
    </source>
</evidence>
<dbReference type="PANTHER" id="PTHR11228">
    <property type="entry name" value="RADICAL SAM DOMAIN PROTEIN"/>
    <property type="match status" value="1"/>
</dbReference>
<organism evidence="6 7">
    <name type="scientific">Faecalibacillus faecis</name>
    <dbReference type="NCBI Taxonomy" id="1982628"/>
    <lineage>
        <taxon>Bacteria</taxon>
        <taxon>Bacillati</taxon>
        <taxon>Bacillota</taxon>
        <taxon>Erysipelotrichia</taxon>
        <taxon>Erysipelotrichales</taxon>
        <taxon>Coprobacillaceae</taxon>
        <taxon>Faecalibacillus</taxon>
    </lineage>
</organism>
<dbReference type="EMBL" id="PYLP01000001">
    <property type="protein sequence ID" value="PST42067.1"/>
    <property type="molecule type" value="Genomic_DNA"/>
</dbReference>
<dbReference type="GO" id="GO:0003824">
    <property type="term" value="F:catalytic activity"/>
    <property type="evidence" value="ECO:0007669"/>
    <property type="project" value="InterPro"/>
</dbReference>
<dbReference type="InterPro" id="IPR050377">
    <property type="entry name" value="Radical_SAM_PqqE_MftC-like"/>
</dbReference>
<dbReference type="SFLD" id="SFLDG01111">
    <property type="entry name" value="Uncharacterised_Radical_SAM_Su"/>
    <property type="match status" value="1"/>
</dbReference>
<dbReference type="AlphaFoldDB" id="A0A2T3G3G6"/>
<dbReference type="GO" id="GO:0046872">
    <property type="term" value="F:metal ion binding"/>
    <property type="evidence" value="ECO:0007669"/>
    <property type="project" value="UniProtKB-KW"/>
</dbReference>
<feature type="domain" description="Radical SAM core" evidence="5">
    <location>
        <begin position="19"/>
        <end position="214"/>
    </location>
</feature>
<dbReference type="RefSeq" id="WP_106986863.1">
    <property type="nucleotide sequence ID" value="NZ_JADPLM010000051.1"/>
</dbReference>
<evidence type="ECO:0000256" key="4">
    <source>
        <dbReference type="ARBA" id="ARBA00023014"/>
    </source>
</evidence>
<dbReference type="GO" id="GO:0051536">
    <property type="term" value="F:iron-sulfur cluster binding"/>
    <property type="evidence" value="ECO:0007669"/>
    <property type="project" value="UniProtKB-KW"/>
</dbReference>
<evidence type="ECO:0000313" key="6">
    <source>
        <dbReference type="EMBL" id="PST42067.1"/>
    </source>
</evidence>
<evidence type="ECO:0000259" key="5">
    <source>
        <dbReference type="PROSITE" id="PS51918"/>
    </source>
</evidence>
<keyword evidence="7" id="KW-1185">Reference proteome</keyword>
<gene>
    <name evidence="6" type="ORF">C7U55_00495</name>
</gene>
<name>A0A2T3G3G6_9FIRM</name>
<keyword evidence="2" id="KW-0479">Metal-binding</keyword>
<evidence type="ECO:0000256" key="1">
    <source>
        <dbReference type="ARBA" id="ARBA00022691"/>
    </source>
</evidence>
<dbReference type="InterPro" id="IPR013785">
    <property type="entry name" value="Aldolase_TIM"/>
</dbReference>
<dbReference type="PROSITE" id="PS51918">
    <property type="entry name" value="RADICAL_SAM"/>
    <property type="match status" value="1"/>
</dbReference>
<dbReference type="InterPro" id="IPR058240">
    <property type="entry name" value="rSAM_sf"/>
</dbReference>